<organism evidence="1">
    <name type="scientific">marine sediment metagenome</name>
    <dbReference type="NCBI Taxonomy" id="412755"/>
    <lineage>
        <taxon>unclassified sequences</taxon>
        <taxon>metagenomes</taxon>
        <taxon>ecological metagenomes</taxon>
    </lineage>
</organism>
<proteinExistence type="predicted"/>
<dbReference type="EMBL" id="LAZR01006387">
    <property type="protein sequence ID" value="KKM92481.1"/>
    <property type="molecule type" value="Genomic_DNA"/>
</dbReference>
<dbReference type="AlphaFoldDB" id="A0A0F9LZE4"/>
<evidence type="ECO:0000313" key="1">
    <source>
        <dbReference type="EMBL" id="KKM92481.1"/>
    </source>
</evidence>
<comment type="caution">
    <text evidence="1">The sequence shown here is derived from an EMBL/GenBank/DDBJ whole genome shotgun (WGS) entry which is preliminary data.</text>
</comment>
<name>A0A0F9LZE4_9ZZZZ</name>
<reference evidence="1" key="1">
    <citation type="journal article" date="2015" name="Nature">
        <title>Complex archaea that bridge the gap between prokaryotes and eukaryotes.</title>
        <authorList>
            <person name="Spang A."/>
            <person name="Saw J.H."/>
            <person name="Jorgensen S.L."/>
            <person name="Zaremba-Niedzwiedzka K."/>
            <person name="Martijn J."/>
            <person name="Lind A.E."/>
            <person name="van Eijk R."/>
            <person name="Schleper C."/>
            <person name="Guy L."/>
            <person name="Ettema T.J."/>
        </authorList>
    </citation>
    <scope>NUCLEOTIDE SEQUENCE</scope>
</reference>
<sequence>MTHALTTLAYLAACALGAAAVLIYRFDDNLQPKGTR</sequence>
<accession>A0A0F9LZE4</accession>
<gene>
    <name evidence="1" type="ORF">LCGC14_1218110</name>
</gene>
<protein>
    <submittedName>
        <fullName evidence="1">Uncharacterized protein</fullName>
    </submittedName>
</protein>